<reference evidence="4 5" key="1">
    <citation type="submission" date="2023-11" db="EMBL/GenBank/DDBJ databases">
        <authorList>
            <person name="Okamura Y."/>
        </authorList>
    </citation>
    <scope>NUCLEOTIDE SEQUENCE [LARGE SCALE GENOMIC DNA]</scope>
</reference>
<dbReference type="Proteomes" id="UP001497472">
    <property type="component" value="Unassembled WGS sequence"/>
</dbReference>
<protein>
    <recommendedName>
        <fullName evidence="3">Peptidase S1 domain-containing protein</fullName>
    </recommendedName>
</protein>
<evidence type="ECO:0000259" key="3">
    <source>
        <dbReference type="PROSITE" id="PS50240"/>
    </source>
</evidence>
<comment type="caution">
    <text evidence="4">The sequence shown here is derived from an EMBL/GenBank/DDBJ whole genome shotgun (WGS) entry which is preliminary data.</text>
</comment>
<evidence type="ECO:0000256" key="2">
    <source>
        <dbReference type="SAM" id="SignalP"/>
    </source>
</evidence>
<evidence type="ECO:0000256" key="1">
    <source>
        <dbReference type="ARBA" id="ARBA00023157"/>
    </source>
</evidence>
<dbReference type="InterPro" id="IPR001254">
    <property type="entry name" value="Trypsin_dom"/>
</dbReference>
<evidence type="ECO:0000313" key="4">
    <source>
        <dbReference type="EMBL" id="CAK1554488.1"/>
    </source>
</evidence>
<dbReference type="Gene3D" id="2.40.10.10">
    <property type="entry name" value="Trypsin-like serine proteases"/>
    <property type="match status" value="1"/>
</dbReference>
<feature type="signal peptide" evidence="2">
    <location>
        <begin position="1"/>
        <end position="18"/>
    </location>
</feature>
<feature type="domain" description="Peptidase S1" evidence="3">
    <location>
        <begin position="117"/>
        <end position="333"/>
    </location>
</feature>
<dbReference type="InterPro" id="IPR009003">
    <property type="entry name" value="Peptidase_S1_PA"/>
</dbReference>
<evidence type="ECO:0000313" key="5">
    <source>
        <dbReference type="Proteomes" id="UP001497472"/>
    </source>
</evidence>
<name>A0AAV1K028_9NEOP</name>
<dbReference type="EMBL" id="CAVLEF010000278">
    <property type="protein sequence ID" value="CAK1554488.1"/>
    <property type="molecule type" value="Genomic_DNA"/>
</dbReference>
<keyword evidence="1" id="KW-1015">Disulfide bond</keyword>
<keyword evidence="5" id="KW-1185">Reference proteome</keyword>
<dbReference type="AlphaFoldDB" id="A0AAV1K028"/>
<sequence length="335" mass="37862">MYWFIFLILAVRPDFSKGLNNAMKDFFDSMTIANATSVEDFKCRDIQLVDETAFEGCYSCYRCENERYIAHSRAGSFTRNLRFSKMTNGNCATENLCCVSQSAFTSVRTQHDCGKINREGRPRSVRPALRHVLPGQYPWRVWIYADGDKKCVGTYINFNPDVLVTTASCMSYIQNSDALTVRVDRDDSAETAVTNFILHPDFHLNQVEAYKTPKNNIALVKMESKLPNLRPICIPEARVDIGSPCVVVSADNIYINAIVPVQEKCQNTDPAILCAMVPPKDYTPEDGSGLFCVDQNASESIYLLHGIMVDNDDHVIKYLNISHYDSWITEQIKSL</sequence>
<feature type="chain" id="PRO_5043651256" description="Peptidase S1 domain-containing protein" evidence="2">
    <location>
        <begin position="19"/>
        <end position="335"/>
    </location>
</feature>
<dbReference type="InterPro" id="IPR043504">
    <property type="entry name" value="Peptidase_S1_PA_chymotrypsin"/>
</dbReference>
<keyword evidence="2" id="KW-0732">Signal</keyword>
<dbReference type="GO" id="GO:0004252">
    <property type="term" value="F:serine-type endopeptidase activity"/>
    <property type="evidence" value="ECO:0007669"/>
    <property type="project" value="InterPro"/>
</dbReference>
<dbReference type="PANTHER" id="PTHR24253">
    <property type="entry name" value="TRANSMEMBRANE PROTEASE SERINE"/>
    <property type="match status" value="1"/>
</dbReference>
<dbReference type="PANTHER" id="PTHR24253:SF153">
    <property type="entry name" value="SERINE PROTEASE HEPSIN"/>
    <property type="match status" value="1"/>
</dbReference>
<proteinExistence type="predicted"/>
<dbReference type="SMART" id="SM00020">
    <property type="entry name" value="Tryp_SPc"/>
    <property type="match status" value="1"/>
</dbReference>
<dbReference type="SUPFAM" id="SSF50494">
    <property type="entry name" value="Trypsin-like serine proteases"/>
    <property type="match status" value="1"/>
</dbReference>
<dbReference type="GO" id="GO:0006508">
    <property type="term" value="P:proteolysis"/>
    <property type="evidence" value="ECO:0007669"/>
    <property type="project" value="InterPro"/>
</dbReference>
<dbReference type="PROSITE" id="PS50240">
    <property type="entry name" value="TRYPSIN_DOM"/>
    <property type="match status" value="1"/>
</dbReference>
<gene>
    <name evidence="4" type="ORF">LNINA_LOCUS13401</name>
</gene>
<organism evidence="4 5">
    <name type="scientific">Leptosia nina</name>
    <dbReference type="NCBI Taxonomy" id="320188"/>
    <lineage>
        <taxon>Eukaryota</taxon>
        <taxon>Metazoa</taxon>
        <taxon>Ecdysozoa</taxon>
        <taxon>Arthropoda</taxon>
        <taxon>Hexapoda</taxon>
        <taxon>Insecta</taxon>
        <taxon>Pterygota</taxon>
        <taxon>Neoptera</taxon>
        <taxon>Endopterygota</taxon>
        <taxon>Lepidoptera</taxon>
        <taxon>Glossata</taxon>
        <taxon>Ditrysia</taxon>
        <taxon>Papilionoidea</taxon>
        <taxon>Pieridae</taxon>
        <taxon>Pierinae</taxon>
        <taxon>Leptosia</taxon>
    </lineage>
</organism>
<accession>A0AAV1K028</accession>